<name>A0AAW2BFH2_9ROSI</name>
<reference evidence="1 2" key="1">
    <citation type="submission" date="2024-01" db="EMBL/GenBank/DDBJ databases">
        <title>A telomere-to-telomere, gap-free genome of sweet tea (Lithocarpus litseifolius).</title>
        <authorList>
            <person name="Zhou J."/>
        </authorList>
    </citation>
    <scope>NUCLEOTIDE SEQUENCE [LARGE SCALE GENOMIC DNA]</scope>
    <source>
        <strain evidence="1">Zhou-2022a</strain>
        <tissue evidence="1">Leaf</tissue>
    </source>
</reference>
<dbReference type="AlphaFoldDB" id="A0AAW2BFH2"/>
<sequence length="166" mass="18484">MENLHRGHIVPFDRCNHYQEQSKDVVHALWLCKDISSVWSSLGWFHQAILVQPIFVIAAWSIWNRSNALHFGRSAQPVDRICSSASNFLKEFLASQEEELVLPRLPSLQQWCPPAPNIYKVNFDAVVFRSSNLAGLGVIVRNNNGAAFGALSVPISLGCSVAELEA</sequence>
<comment type="caution">
    <text evidence="1">The sequence shown here is derived from an EMBL/GenBank/DDBJ whole genome shotgun (WGS) entry which is preliminary data.</text>
</comment>
<evidence type="ECO:0000313" key="1">
    <source>
        <dbReference type="EMBL" id="KAK9984308.1"/>
    </source>
</evidence>
<dbReference type="PANTHER" id="PTHR47074:SF48">
    <property type="entry name" value="POLYNUCLEOTIDYL TRANSFERASE, RIBONUCLEASE H-LIKE SUPERFAMILY PROTEIN"/>
    <property type="match status" value="1"/>
</dbReference>
<evidence type="ECO:0008006" key="3">
    <source>
        <dbReference type="Google" id="ProtNLM"/>
    </source>
</evidence>
<protein>
    <recommendedName>
        <fullName evidence="3">Reverse transcriptase zinc-binding domain-containing protein</fullName>
    </recommendedName>
</protein>
<organism evidence="1 2">
    <name type="scientific">Lithocarpus litseifolius</name>
    <dbReference type="NCBI Taxonomy" id="425828"/>
    <lineage>
        <taxon>Eukaryota</taxon>
        <taxon>Viridiplantae</taxon>
        <taxon>Streptophyta</taxon>
        <taxon>Embryophyta</taxon>
        <taxon>Tracheophyta</taxon>
        <taxon>Spermatophyta</taxon>
        <taxon>Magnoliopsida</taxon>
        <taxon>eudicotyledons</taxon>
        <taxon>Gunneridae</taxon>
        <taxon>Pentapetalae</taxon>
        <taxon>rosids</taxon>
        <taxon>fabids</taxon>
        <taxon>Fagales</taxon>
        <taxon>Fagaceae</taxon>
        <taxon>Lithocarpus</taxon>
    </lineage>
</organism>
<proteinExistence type="predicted"/>
<gene>
    <name evidence="1" type="ORF">SO802_033833</name>
</gene>
<keyword evidence="2" id="KW-1185">Reference proteome</keyword>
<dbReference type="PANTHER" id="PTHR47074">
    <property type="entry name" value="BNAC02G40300D PROTEIN"/>
    <property type="match status" value="1"/>
</dbReference>
<dbReference type="Proteomes" id="UP001459277">
    <property type="component" value="Unassembled WGS sequence"/>
</dbReference>
<dbReference type="EMBL" id="JAZDWU010000012">
    <property type="protein sequence ID" value="KAK9984308.1"/>
    <property type="molecule type" value="Genomic_DNA"/>
</dbReference>
<accession>A0AAW2BFH2</accession>
<dbReference type="InterPro" id="IPR052929">
    <property type="entry name" value="RNase_H-like_EbsB-rel"/>
</dbReference>
<evidence type="ECO:0000313" key="2">
    <source>
        <dbReference type="Proteomes" id="UP001459277"/>
    </source>
</evidence>